<dbReference type="EMBL" id="JASMQC010000013">
    <property type="protein sequence ID" value="KAK1941110.1"/>
    <property type="molecule type" value="Genomic_DNA"/>
</dbReference>
<evidence type="ECO:0000313" key="3">
    <source>
        <dbReference type="Proteomes" id="UP001259832"/>
    </source>
</evidence>
<keyword evidence="3" id="KW-1185">Reference proteome</keyword>
<keyword evidence="1" id="KW-0732">Signal</keyword>
<protein>
    <recommendedName>
        <fullName evidence="4">RxLR effector protein</fullName>
    </recommendedName>
</protein>
<organism evidence="2 3">
    <name type="scientific">Phytophthora citrophthora</name>
    <dbReference type="NCBI Taxonomy" id="4793"/>
    <lineage>
        <taxon>Eukaryota</taxon>
        <taxon>Sar</taxon>
        <taxon>Stramenopiles</taxon>
        <taxon>Oomycota</taxon>
        <taxon>Peronosporomycetes</taxon>
        <taxon>Peronosporales</taxon>
        <taxon>Peronosporaceae</taxon>
        <taxon>Phytophthora</taxon>
    </lineage>
</organism>
<feature type="chain" id="PRO_5042286693" description="RxLR effector protein" evidence="1">
    <location>
        <begin position="24"/>
        <end position="294"/>
    </location>
</feature>
<evidence type="ECO:0000256" key="1">
    <source>
        <dbReference type="SAM" id="SignalP"/>
    </source>
</evidence>
<evidence type="ECO:0000313" key="2">
    <source>
        <dbReference type="EMBL" id="KAK1941110.1"/>
    </source>
</evidence>
<accession>A0AAD9GM56</accession>
<dbReference type="Proteomes" id="UP001259832">
    <property type="component" value="Unassembled WGS sequence"/>
</dbReference>
<gene>
    <name evidence="2" type="ORF">P3T76_007816</name>
</gene>
<evidence type="ECO:0008006" key="4">
    <source>
        <dbReference type="Google" id="ProtNLM"/>
    </source>
</evidence>
<dbReference type="AlphaFoldDB" id="A0AAD9GM56"/>
<reference evidence="2" key="1">
    <citation type="submission" date="2023-08" db="EMBL/GenBank/DDBJ databases">
        <title>Reference Genome Resource for the Citrus Pathogen Phytophthora citrophthora.</title>
        <authorList>
            <person name="Moller H."/>
            <person name="Coetzee B."/>
            <person name="Rose L.J."/>
            <person name="Van Niekerk J.M."/>
        </authorList>
    </citation>
    <scope>NUCLEOTIDE SEQUENCE</scope>
    <source>
        <strain evidence="2">STE-U-9442</strain>
    </source>
</reference>
<name>A0AAD9GM56_9STRA</name>
<proteinExistence type="predicted"/>
<comment type="caution">
    <text evidence="2">The sequence shown here is derived from an EMBL/GenBank/DDBJ whole genome shotgun (WGS) entry which is preliminary data.</text>
</comment>
<sequence>MTSFRALLLVAIGTSLVGNTVLANSDDSVFTKRNLRADDTEEKTIKLTFDLSGLEKSASLAKAGVLKIDDMDWIKLKAKSDLAFKMLNLDEAGDKAFKSPQFKSWIGYMSSMSEKYPESAIMSTLATRYSDKTLVKMIEATKKLEGMEGIAKKMQDVQVKSWVQRGNTADDLFELLKLDRGMENLLNPKLDIFSGYLNLFNKYSKPGEETTLVSTFITYYGDEVVAKTIAAAKKVSSTKEKATELEMALFTQWFLDGAKPHQIWKMLRMEKSTWMRNPVANIWREYLAFYKLHK</sequence>
<feature type="signal peptide" evidence="1">
    <location>
        <begin position="1"/>
        <end position="23"/>
    </location>
</feature>